<name>A0A8J2SNU3_9STRA</name>
<dbReference type="InterPro" id="IPR036291">
    <property type="entry name" value="NAD(P)-bd_dom_sf"/>
</dbReference>
<sequence>MDSPQVLRKGTTLTTEDLEGVRTPRRVLVTGANRGLGLEIVKALLERDDVDKVYLGCRDFEAGTALCCGELWDLGGDRSEAVELDVSDGESIKRAVDYVSKTLAARDDGHVQKSREYLDAIVNNAGIFLDAEADIYRKSAAARASLAVNFEGAMNVTTAFLPLLADDATVVNVSSRQAARTLGFLEPRHRDAFEANDIEAVRRAAYEVADLLDDDYGPYTTLATPAHGLSKCALNAWTRIMAQQRPEMRFLAVAPGQLRTRHNPVVWEGGLRPRPPRLGARVVVDALYGAHASGSFLAQTCASDGTRFLRGEYETHDDSWESSATQVVDWVVEPPAAIGPGTSAPVDSHGRTGSLRRSQELLPREY</sequence>
<organism evidence="5 6">
    <name type="scientific">Pelagomonas calceolata</name>
    <dbReference type="NCBI Taxonomy" id="35677"/>
    <lineage>
        <taxon>Eukaryota</taxon>
        <taxon>Sar</taxon>
        <taxon>Stramenopiles</taxon>
        <taxon>Ochrophyta</taxon>
        <taxon>Pelagophyceae</taxon>
        <taxon>Pelagomonadales</taxon>
        <taxon>Pelagomonadaceae</taxon>
        <taxon>Pelagomonas</taxon>
    </lineage>
</organism>
<comment type="caution">
    <text evidence="5">The sequence shown here is derived from an EMBL/GenBank/DDBJ whole genome shotgun (WGS) entry which is preliminary data.</text>
</comment>
<dbReference type="InterPro" id="IPR002347">
    <property type="entry name" value="SDR_fam"/>
</dbReference>
<dbReference type="PANTHER" id="PTHR43963:SF6">
    <property type="entry name" value="CHAIN DEHYDROGENASE FAMILY PROTEIN, PUTATIVE (AFU_ORTHOLOGUE AFUA_3G15350)-RELATED"/>
    <property type="match status" value="1"/>
</dbReference>
<evidence type="ECO:0000256" key="4">
    <source>
        <dbReference type="SAM" id="MobiDB-lite"/>
    </source>
</evidence>
<reference evidence="5" key="1">
    <citation type="submission" date="2021-11" db="EMBL/GenBank/DDBJ databases">
        <authorList>
            <consortium name="Genoscope - CEA"/>
            <person name="William W."/>
        </authorList>
    </citation>
    <scope>NUCLEOTIDE SEQUENCE</scope>
</reference>
<feature type="region of interest" description="Disordered" evidence="4">
    <location>
        <begin position="336"/>
        <end position="366"/>
    </location>
</feature>
<evidence type="ECO:0000256" key="2">
    <source>
        <dbReference type="ARBA" id="ARBA00022857"/>
    </source>
</evidence>
<dbReference type="PANTHER" id="PTHR43963">
    <property type="entry name" value="CARBONYL REDUCTASE 1-RELATED"/>
    <property type="match status" value="1"/>
</dbReference>
<evidence type="ECO:0000256" key="1">
    <source>
        <dbReference type="ARBA" id="ARBA00006484"/>
    </source>
</evidence>
<dbReference type="EMBL" id="CAKKNE010000005">
    <property type="protein sequence ID" value="CAH0376693.1"/>
    <property type="molecule type" value="Genomic_DNA"/>
</dbReference>
<dbReference type="AlphaFoldDB" id="A0A8J2SNU3"/>
<keyword evidence="3" id="KW-0560">Oxidoreductase</keyword>
<dbReference type="SUPFAM" id="SSF51735">
    <property type="entry name" value="NAD(P)-binding Rossmann-fold domains"/>
    <property type="match status" value="1"/>
</dbReference>
<proteinExistence type="inferred from homology"/>
<evidence type="ECO:0000313" key="5">
    <source>
        <dbReference type="EMBL" id="CAH0376693.1"/>
    </source>
</evidence>
<comment type="similarity">
    <text evidence="1">Belongs to the short-chain dehydrogenases/reductases (SDR) family.</text>
</comment>
<feature type="compositionally biased region" description="Basic and acidic residues" evidence="4">
    <location>
        <begin position="357"/>
        <end position="366"/>
    </location>
</feature>
<accession>A0A8J2SNU3</accession>
<dbReference type="Pfam" id="PF00106">
    <property type="entry name" value="adh_short"/>
    <property type="match status" value="1"/>
</dbReference>
<dbReference type="Proteomes" id="UP000789595">
    <property type="component" value="Unassembled WGS sequence"/>
</dbReference>
<dbReference type="PRINTS" id="PR00081">
    <property type="entry name" value="GDHRDH"/>
</dbReference>
<evidence type="ECO:0000256" key="3">
    <source>
        <dbReference type="ARBA" id="ARBA00023002"/>
    </source>
</evidence>
<keyword evidence="2" id="KW-0521">NADP</keyword>
<protein>
    <recommendedName>
        <fullName evidence="7">Ketoreductase (KR) domain-containing protein</fullName>
    </recommendedName>
</protein>
<keyword evidence="6" id="KW-1185">Reference proteome</keyword>
<dbReference type="GO" id="GO:0016491">
    <property type="term" value="F:oxidoreductase activity"/>
    <property type="evidence" value="ECO:0007669"/>
    <property type="project" value="UniProtKB-KW"/>
</dbReference>
<dbReference type="OrthoDB" id="47007at2759"/>
<evidence type="ECO:0008006" key="7">
    <source>
        <dbReference type="Google" id="ProtNLM"/>
    </source>
</evidence>
<dbReference type="Gene3D" id="3.40.50.720">
    <property type="entry name" value="NAD(P)-binding Rossmann-like Domain"/>
    <property type="match status" value="1"/>
</dbReference>
<evidence type="ECO:0000313" key="6">
    <source>
        <dbReference type="Proteomes" id="UP000789595"/>
    </source>
</evidence>
<gene>
    <name evidence="5" type="ORF">PECAL_5P12990</name>
</gene>